<organism evidence="2">
    <name type="scientific">viral metagenome</name>
    <dbReference type="NCBI Taxonomy" id="1070528"/>
    <lineage>
        <taxon>unclassified sequences</taxon>
        <taxon>metagenomes</taxon>
        <taxon>organismal metagenomes</taxon>
    </lineage>
</organism>
<gene>
    <name evidence="2" type="ORF">MM415B03355_0001</name>
</gene>
<dbReference type="PROSITE" id="PS50943">
    <property type="entry name" value="HTH_CROC1"/>
    <property type="match status" value="1"/>
</dbReference>
<proteinExistence type="predicted"/>
<feature type="domain" description="HTH cro/C1-type" evidence="1">
    <location>
        <begin position="9"/>
        <end position="46"/>
    </location>
</feature>
<dbReference type="CDD" id="cd00093">
    <property type="entry name" value="HTH_XRE"/>
    <property type="match status" value="1"/>
</dbReference>
<protein>
    <submittedName>
        <fullName evidence="2">Putative DNA binding, helix-turn-helix domain containing protein</fullName>
    </submittedName>
</protein>
<dbReference type="SMART" id="SM00530">
    <property type="entry name" value="HTH_XRE"/>
    <property type="match status" value="1"/>
</dbReference>
<reference evidence="2" key="1">
    <citation type="submission" date="2020-03" db="EMBL/GenBank/DDBJ databases">
        <title>The deep terrestrial virosphere.</title>
        <authorList>
            <person name="Holmfeldt K."/>
            <person name="Nilsson E."/>
            <person name="Simone D."/>
            <person name="Lopez-Fernandez M."/>
            <person name="Wu X."/>
            <person name="de Brujin I."/>
            <person name="Lundin D."/>
            <person name="Andersson A."/>
            <person name="Bertilsson S."/>
            <person name="Dopson M."/>
        </authorList>
    </citation>
    <scope>NUCLEOTIDE SEQUENCE</scope>
    <source>
        <strain evidence="2">MM415B03355</strain>
    </source>
</reference>
<dbReference type="Pfam" id="PF12844">
    <property type="entry name" value="HTH_19"/>
    <property type="match status" value="1"/>
</dbReference>
<accession>A0A6M3LCX6</accession>
<sequence>MNLTTGQRIRLARLGNRWTLNDVADHVGVSITYLSKIENDYRSVPDKVFDLFRLGDPIWFDDLIELIEITSKDLYSVEEIDQIIDSLKNALKL</sequence>
<name>A0A6M3LCX6_9ZZZZ</name>
<dbReference type="InterPro" id="IPR010982">
    <property type="entry name" value="Lambda_DNA-bd_dom_sf"/>
</dbReference>
<dbReference type="GO" id="GO:0003677">
    <property type="term" value="F:DNA binding"/>
    <property type="evidence" value="ECO:0007669"/>
    <property type="project" value="InterPro"/>
</dbReference>
<dbReference type="AlphaFoldDB" id="A0A6M3LCX6"/>
<dbReference type="EMBL" id="MT142990">
    <property type="protein sequence ID" value="QJA91472.1"/>
    <property type="molecule type" value="Genomic_DNA"/>
</dbReference>
<evidence type="ECO:0000313" key="2">
    <source>
        <dbReference type="EMBL" id="QJA91472.1"/>
    </source>
</evidence>
<dbReference type="Gene3D" id="1.10.260.40">
    <property type="entry name" value="lambda repressor-like DNA-binding domains"/>
    <property type="match status" value="1"/>
</dbReference>
<evidence type="ECO:0000259" key="1">
    <source>
        <dbReference type="PROSITE" id="PS50943"/>
    </source>
</evidence>
<dbReference type="InterPro" id="IPR001387">
    <property type="entry name" value="Cro/C1-type_HTH"/>
</dbReference>
<dbReference type="SUPFAM" id="SSF47413">
    <property type="entry name" value="lambda repressor-like DNA-binding domains"/>
    <property type="match status" value="1"/>
</dbReference>